<gene>
    <name evidence="7" type="ORF">ISP11_11650</name>
</gene>
<evidence type="ECO:0000256" key="2">
    <source>
        <dbReference type="ARBA" id="ARBA00022603"/>
    </source>
</evidence>
<dbReference type="PANTHER" id="PTHR43667:SF2">
    <property type="entry name" value="FATTY ACID C-METHYL TRANSFERASE"/>
    <property type="match status" value="1"/>
</dbReference>
<evidence type="ECO:0000256" key="1">
    <source>
        <dbReference type="ARBA" id="ARBA00010815"/>
    </source>
</evidence>
<dbReference type="AlphaFoldDB" id="A0ABD4KAI1"/>
<feature type="active site" evidence="6">
    <location>
        <position position="387"/>
    </location>
</feature>
<dbReference type="SUPFAM" id="SSF53335">
    <property type="entry name" value="S-adenosyl-L-methionine-dependent methyltransferases"/>
    <property type="match status" value="1"/>
</dbReference>
<comment type="caution">
    <text evidence="7">The sequence shown here is derived from an EMBL/GenBank/DDBJ whole genome shotgun (WGS) entry which is preliminary data.</text>
</comment>
<dbReference type="PANTHER" id="PTHR43667">
    <property type="entry name" value="CYCLOPROPANE-FATTY-ACYL-PHOSPHOLIPID SYNTHASE"/>
    <property type="match status" value="1"/>
</dbReference>
<dbReference type="InterPro" id="IPR029063">
    <property type="entry name" value="SAM-dependent_MTases_sf"/>
</dbReference>
<dbReference type="InterPro" id="IPR003333">
    <property type="entry name" value="CMAS"/>
</dbReference>
<dbReference type="PIRSF" id="PIRSF003085">
    <property type="entry name" value="CMAS"/>
    <property type="match status" value="1"/>
</dbReference>
<dbReference type="GO" id="GO:0006629">
    <property type="term" value="P:lipid metabolic process"/>
    <property type="evidence" value="ECO:0007669"/>
    <property type="project" value="UniProtKB-KW"/>
</dbReference>
<dbReference type="GO" id="GO:0008168">
    <property type="term" value="F:methyltransferase activity"/>
    <property type="evidence" value="ECO:0007669"/>
    <property type="project" value="UniProtKB-KW"/>
</dbReference>
<evidence type="ECO:0000313" key="7">
    <source>
        <dbReference type="EMBL" id="MBF4178520.1"/>
    </source>
</evidence>
<organism evidence="7 8">
    <name type="scientific">Lelliottia nimipressuralis</name>
    <dbReference type="NCBI Taxonomy" id="69220"/>
    <lineage>
        <taxon>Bacteria</taxon>
        <taxon>Pseudomonadati</taxon>
        <taxon>Pseudomonadota</taxon>
        <taxon>Gammaproteobacteria</taxon>
        <taxon>Enterobacterales</taxon>
        <taxon>Enterobacteriaceae</taxon>
        <taxon>Lelliottia</taxon>
    </lineage>
</organism>
<dbReference type="Proteomes" id="UP000628560">
    <property type="component" value="Unassembled WGS sequence"/>
</dbReference>
<reference evidence="7 8" key="1">
    <citation type="submission" date="2020-11" db="EMBL/GenBank/DDBJ databases">
        <title>Identification of Lelliottia nimipressuralis from Wound Infection by Whole Genome-Based Bacterial Identification.</title>
        <authorList>
            <person name="Navarathna D.H."/>
            <person name="Choi H."/>
            <person name="Jinadatha C."/>
            <person name="Chatterjee P."/>
            <person name="Hwang M."/>
        </authorList>
    </citation>
    <scope>NUCLEOTIDE SEQUENCE [LARGE SCALE GENOMIC DNA]</scope>
    <source>
        <strain evidence="7 8">DN2020</strain>
    </source>
</reference>
<protein>
    <submittedName>
        <fullName evidence="7">Class I SAM-dependent methyltransferase</fullName>
    </submittedName>
</protein>
<dbReference type="InterPro" id="IPR050723">
    <property type="entry name" value="CFA/CMAS"/>
</dbReference>
<name>A0ABD4KAI1_9ENTR</name>
<evidence type="ECO:0000256" key="4">
    <source>
        <dbReference type="ARBA" id="ARBA00022691"/>
    </source>
</evidence>
<evidence type="ECO:0000256" key="3">
    <source>
        <dbReference type="ARBA" id="ARBA00022679"/>
    </source>
</evidence>
<keyword evidence="3" id="KW-0808">Transferase</keyword>
<sequence>MTDPVYALEPDYPRNARMARWLLFRLLGDLQQGSLTVREGNQTFHFGDASAALHADVEVLSSSVYRRLLTGGSLAAAEAWMDGEWETHQLTTLLHILALNGKTLGRLESGFRLLGKPVERLRHWMRRNHRQQARENIAAHYDLGNTFYAQFLDEELLYSSALFTSPDQDLTTAQKAKMARLCDQLALTPDDHLLEIGTGWGAMAEFAARHYGCRVTTTTLSYEQFCWAQARINRAGLQDKVQVLLCDYRDLTGEYDKLVSVEMIEAVGKTFLPEFFRTCQARLRPGGKMALQAITIQDQRYRDYSKSVDFIQRYIFPGGFLPSITAMNELMTRHTDFVVRNLFDMGPDYARTLTHWRTRFLHAWQEIEKLGFDERFRRMWLYYLGYCEAGFNARTISVVQLTAERV</sequence>
<evidence type="ECO:0000313" key="8">
    <source>
        <dbReference type="Proteomes" id="UP000628560"/>
    </source>
</evidence>
<comment type="similarity">
    <text evidence="1">Belongs to the CFA/CMAS family.</text>
</comment>
<dbReference type="Gene3D" id="3.40.50.150">
    <property type="entry name" value="Vaccinia Virus protein VP39"/>
    <property type="match status" value="1"/>
</dbReference>
<accession>A0ABD4KAI1</accession>
<dbReference type="RefSeq" id="WP_194513109.1">
    <property type="nucleotide sequence ID" value="NZ_JADIXP010000006.1"/>
</dbReference>
<proteinExistence type="inferred from homology"/>
<dbReference type="EMBL" id="JADIXP010000006">
    <property type="protein sequence ID" value="MBF4178520.1"/>
    <property type="molecule type" value="Genomic_DNA"/>
</dbReference>
<keyword evidence="4" id="KW-0949">S-adenosyl-L-methionine</keyword>
<dbReference type="Pfam" id="PF02353">
    <property type="entry name" value="CMAS"/>
    <property type="match status" value="1"/>
</dbReference>
<keyword evidence="5" id="KW-0443">Lipid metabolism</keyword>
<evidence type="ECO:0000256" key="5">
    <source>
        <dbReference type="ARBA" id="ARBA00023098"/>
    </source>
</evidence>
<evidence type="ECO:0000256" key="6">
    <source>
        <dbReference type="PIRSR" id="PIRSR003085-1"/>
    </source>
</evidence>
<dbReference type="CDD" id="cd02440">
    <property type="entry name" value="AdoMet_MTases"/>
    <property type="match status" value="1"/>
</dbReference>
<dbReference type="GO" id="GO:0032259">
    <property type="term" value="P:methylation"/>
    <property type="evidence" value="ECO:0007669"/>
    <property type="project" value="UniProtKB-KW"/>
</dbReference>
<keyword evidence="2 7" id="KW-0489">Methyltransferase</keyword>